<keyword evidence="2" id="KW-1185">Reference proteome</keyword>
<gene>
    <name evidence="1" type="ORF">DHETER_LOCUS3459</name>
</gene>
<reference evidence="1" key="1">
    <citation type="submission" date="2021-06" db="EMBL/GenBank/DDBJ databases">
        <authorList>
            <person name="Kallberg Y."/>
            <person name="Tangrot J."/>
            <person name="Rosling A."/>
        </authorList>
    </citation>
    <scope>NUCLEOTIDE SEQUENCE</scope>
    <source>
        <strain evidence="1">IL203A</strain>
    </source>
</reference>
<organism evidence="1 2">
    <name type="scientific">Dentiscutata heterogama</name>
    <dbReference type="NCBI Taxonomy" id="1316150"/>
    <lineage>
        <taxon>Eukaryota</taxon>
        <taxon>Fungi</taxon>
        <taxon>Fungi incertae sedis</taxon>
        <taxon>Mucoromycota</taxon>
        <taxon>Glomeromycotina</taxon>
        <taxon>Glomeromycetes</taxon>
        <taxon>Diversisporales</taxon>
        <taxon>Gigasporaceae</taxon>
        <taxon>Dentiscutata</taxon>
    </lineage>
</organism>
<dbReference type="Proteomes" id="UP000789702">
    <property type="component" value="Unassembled WGS sequence"/>
</dbReference>
<comment type="caution">
    <text evidence="1">The sequence shown here is derived from an EMBL/GenBank/DDBJ whole genome shotgun (WGS) entry which is preliminary data.</text>
</comment>
<dbReference type="EMBL" id="CAJVPU010002984">
    <property type="protein sequence ID" value="CAG8511056.1"/>
    <property type="molecule type" value="Genomic_DNA"/>
</dbReference>
<accession>A0ACA9L609</accession>
<protein>
    <submittedName>
        <fullName evidence="1">6305_t:CDS:1</fullName>
    </submittedName>
</protein>
<evidence type="ECO:0000313" key="2">
    <source>
        <dbReference type="Proteomes" id="UP000789702"/>
    </source>
</evidence>
<sequence length="691" mass="78655">MSTLINEFEDILNAEVFIDLDKLRELARHGIPIKVRGEVWKYLLGVNPADRSQELTSLKAKYDEYYNIEKENADIIKRVRGEVSRYQRKMKNANDAFSHRANIFENVIGAYMNRNRDIEYQPTFVYLCGPFVYCIKNEPDVYYCFTRLMAILDEYNSTYNINERVANFMTLFRAIIPDLCNYFEEEEVNINEWASSWLQFLLAKELQFDDLMRLWDTYFSIPDPIELHPYVCLAVLKHTKENLEELEQSEIRSLLLRLPSLDMEQEISKSSNSIMSRQSGWNQYYHQGQGYDTKGAGVEEKGASPSDPSFWGSSDSRPNTAPSAPPASVIEFEDAKNSENKEALESETDEDYARRLYREDREEMDRQLRNKYGQHGDSAYYNTSDAPGGYYASGPQAEQYGSGIPPQAPQIQFQPQPRTYWRPYFTYLATLTLVQLGARFVPCMRDVAGFSNTTQSCPTSTGGTTTCNLETLCGLGGFHGGGPDQWYRFIIPIFLHAGVVHYLFNMLFQLTTGKQVENELGFLRYGIIYMASGTFGFIFGGNFAAPAIPSMGASGSLFGIVGVLLVEILQNWKLFPNPCWELTKLLIMIILSFLLGLLPGLDNFSHIGGFLMGVFTGLALNTTYNFSKFHKYANIILRIIAVVISALLFYFLIQNFYAGDPNQKCPWCKYLSCLPFTGWCDSKIGNSVTTN</sequence>
<name>A0ACA9L609_9GLOM</name>
<evidence type="ECO:0000313" key="1">
    <source>
        <dbReference type="EMBL" id="CAG8511056.1"/>
    </source>
</evidence>
<proteinExistence type="predicted"/>